<name>A0AAP7GWB9_STEMA</name>
<dbReference type="SUPFAM" id="SSF50156">
    <property type="entry name" value="PDZ domain-like"/>
    <property type="match status" value="1"/>
</dbReference>
<reference evidence="4 5" key="1">
    <citation type="submission" date="2016-05" db="EMBL/GenBank/DDBJ databases">
        <title>Draft Genome Sequences of Stenotrophomonas maltophilia Strains Sm32COP, Sm41DVV, Sm46PAILV, SmF3, SmF22, SmSOFb1 and SmCVFa1, Isolated from Different Manures, in France.</title>
        <authorList>
            <person name="Nazaret S."/>
            <person name="Bodilis J."/>
        </authorList>
    </citation>
    <scope>NUCLEOTIDE SEQUENCE [LARGE SCALE GENOMIC DNA]</scope>
    <source>
        <strain evidence="4 5">Sm41DVV</strain>
    </source>
</reference>
<dbReference type="Pfam" id="PF17820">
    <property type="entry name" value="PDZ_6"/>
    <property type="match status" value="1"/>
</dbReference>
<evidence type="ECO:0000256" key="1">
    <source>
        <dbReference type="SAM" id="MobiDB-lite"/>
    </source>
</evidence>
<keyword evidence="2" id="KW-0732">Signal</keyword>
<evidence type="ECO:0000313" key="5">
    <source>
        <dbReference type="Proteomes" id="UP000092125"/>
    </source>
</evidence>
<sequence>MRAPFLAMMLMLMLPLPALAGSSNQQTMSWQDDGAHVALASSGGHVRVDAAHPEARFGVRRGDRILRVDDTAVQQVDQLTAAMQATDASSVRLLLQRDGKTLTVPVSLAGWRPLLSPPTAPPPPPAPPPPRR</sequence>
<dbReference type="InterPro" id="IPR041489">
    <property type="entry name" value="PDZ_6"/>
</dbReference>
<dbReference type="Gene3D" id="2.30.42.10">
    <property type="match status" value="1"/>
</dbReference>
<evidence type="ECO:0000259" key="3">
    <source>
        <dbReference type="Pfam" id="PF17820"/>
    </source>
</evidence>
<feature type="signal peptide" evidence="2">
    <location>
        <begin position="1"/>
        <end position="20"/>
    </location>
</feature>
<organism evidence="4 5">
    <name type="scientific">Stenotrophomonas maltophilia</name>
    <name type="common">Pseudomonas maltophilia</name>
    <name type="synonym">Xanthomonas maltophilia</name>
    <dbReference type="NCBI Taxonomy" id="40324"/>
    <lineage>
        <taxon>Bacteria</taxon>
        <taxon>Pseudomonadati</taxon>
        <taxon>Pseudomonadota</taxon>
        <taxon>Gammaproteobacteria</taxon>
        <taxon>Lysobacterales</taxon>
        <taxon>Lysobacteraceae</taxon>
        <taxon>Stenotrophomonas</taxon>
        <taxon>Stenotrophomonas maltophilia group</taxon>
    </lineage>
</organism>
<gene>
    <name evidence="4" type="ORF">A9K56_06855</name>
</gene>
<dbReference type="InterPro" id="IPR036034">
    <property type="entry name" value="PDZ_sf"/>
</dbReference>
<feature type="domain" description="PDZ" evidence="3">
    <location>
        <begin position="55"/>
        <end position="97"/>
    </location>
</feature>
<accession>A0AAP7GWB9</accession>
<feature type="chain" id="PRO_5043027262" description="PDZ domain-containing protein" evidence="2">
    <location>
        <begin position="21"/>
        <end position="132"/>
    </location>
</feature>
<evidence type="ECO:0000313" key="4">
    <source>
        <dbReference type="EMBL" id="OBU62522.1"/>
    </source>
</evidence>
<dbReference type="EMBL" id="LYVI01000003">
    <property type="protein sequence ID" value="OBU62522.1"/>
    <property type="molecule type" value="Genomic_DNA"/>
</dbReference>
<protein>
    <recommendedName>
        <fullName evidence="3">PDZ domain-containing protein</fullName>
    </recommendedName>
</protein>
<comment type="caution">
    <text evidence="4">The sequence shown here is derived from an EMBL/GenBank/DDBJ whole genome shotgun (WGS) entry which is preliminary data.</text>
</comment>
<dbReference type="AlphaFoldDB" id="A0AAP7GWB9"/>
<feature type="region of interest" description="Disordered" evidence="1">
    <location>
        <begin position="111"/>
        <end position="132"/>
    </location>
</feature>
<feature type="compositionally biased region" description="Pro residues" evidence="1">
    <location>
        <begin position="115"/>
        <end position="132"/>
    </location>
</feature>
<evidence type="ECO:0000256" key="2">
    <source>
        <dbReference type="SAM" id="SignalP"/>
    </source>
</evidence>
<dbReference type="RefSeq" id="WP_065181786.1">
    <property type="nucleotide sequence ID" value="NZ_LYVI01000003.1"/>
</dbReference>
<proteinExistence type="predicted"/>
<dbReference type="Proteomes" id="UP000092125">
    <property type="component" value="Unassembled WGS sequence"/>
</dbReference>